<dbReference type="AlphaFoldDB" id="A0A7W9SQZ1"/>
<sequence>MSDPRPLLTIGLVTDIHYADSRPRANRYYRESLTKLDEAVRVLREKKVDVAVELGDLIDAGERADTATELEFLRRIDAVFTPLSTDRHYVLGNHCVATLKKSEFLATVGKKHSYYTVHRKGVTLIFLDACFRSDGVAYGEGEFSWKDTELPLAQRTWLEKTLAKAKGPVVVFVHQRLDTPPESPYTVKSAPDVRRILEQSKKVSAVVMGHSHSNAQTVIQGIPYLTLAALVEGSGLESSGYSILSVFADGSVSLEGFRKHALHPAHGKRLQPIPTPEAL</sequence>
<evidence type="ECO:0000313" key="2">
    <source>
        <dbReference type="EMBL" id="MBB6051206.1"/>
    </source>
</evidence>
<protein>
    <submittedName>
        <fullName evidence="2">Alkaline phosphatase</fullName>
        <ecNumber evidence="2">3.1.3.1</ecNumber>
    </submittedName>
</protein>
<keyword evidence="2" id="KW-0378">Hydrolase</keyword>
<feature type="domain" description="Calcineurin-like phosphoesterase" evidence="1">
    <location>
        <begin position="9"/>
        <end position="213"/>
    </location>
</feature>
<keyword evidence="3" id="KW-1185">Reference proteome</keyword>
<dbReference type="PANTHER" id="PTHR16509:SF1">
    <property type="entry name" value="MANGANESE-DEPENDENT ADP-RIBOSE_CDP-ALCOHOL DIPHOSPHATASE"/>
    <property type="match status" value="1"/>
</dbReference>
<gene>
    <name evidence="2" type="ORF">HNQ39_002997</name>
</gene>
<comment type="caution">
    <text evidence="2">The sequence shown here is derived from an EMBL/GenBank/DDBJ whole genome shotgun (WGS) entry which is preliminary data.</text>
</comment>
<dbReference type="RefSeq" id="WP_184197585.1">
    <property type="nucleotide sequence ID" value="NZ_JACHGW010000002.1"/>
</dbReference>
<name>A0A7W9SQZ1_ARMRO</name>
<dbReference type="EMBL" id="JACHGW010000002">
    <property type="protein sequence ID" value="MBB6051206.1"/>
    <property type="molecule type" value="Genomic_DNA"/>
</dbReference>
<evidence type="ECO:0000313" key="3">
    <source>
        <dbReference type="Proteomes" id="UP000520814"/>
    </source>
</evidence>
<dbReference type="GO" id="GO:0004035">
    <property type="term" value="F:alkaline phosphatase activity"/>
    <property type="evidence" value="ECO:0007669"/>
    <property type="project" value="UniProtKB-EC"/>
</dbReference>
<dbReference type="SUPFAM" id="SSF56300">
    <property type="entry name" value="Metallo-dependent phosphatases"/>
    <property type="match status" value="1"/>
</dbReference>
<reference evidence="2 3" key="1">
    <citation type="submission" date="2020-08" db="EMBL/GenBank/DDBJ databases">
        <title>Genomic Encyclopedia of Type Strains, Phase IV (KMG-IV): sequencing the most valuable type-strain genomes for metagenomic binning, comparative biology and taxonomic classification.</title>
        <authorList>
            <person name="Goeker M."/>
        </authorList>
    </citation>
    <scope>NUCLEOTIDE SEQUENCE [LARGE SCALE GENOMIC DNA]</scope>
    <source>
        <strain evidence="2 3">DSM 23562</strain>
    </source>
</reference>
<dbReference type="Gene3D" id="3.60.21.10">
    <property type="match status" value="2"/>
</dbReference>
<dbReference type="InterPro" id="IPR029052">
    <property type="entry name" value="Metallo-depent_PP-like"/>
</dbReference>
<dbReference type="EC" id="3.1.3.1" evidence="2"/>
<evidence type="ECO:0000259" key="1">
    <source>
        <dbReference type="Pfam" id="PF00149"/>
    </source>
</evidence>
<accession>A0A7W9SQZ1</accession>
<dbReference type="PANTHER" id="PTHR16509">
    <property type="match status" value="1"/>
</dbReference>
<dbReference type="Pfam" id="PF00149">
    <property type="entry name" value="Metallophos"/>
    <property type="match status" value="1"/>
</dbReference>
<organism evidence="2 3">
    <name type="scientific">Armatimonas rosea</name>
    <dbReference type="NCBI Taxonomy" id="685828"/>
    <lineage>
        <taxon>Bacteria</taxon>
        <taxon>Bacillati</taxon>
        <taxon>Armatimonadota</taxon>
        <taxon>Armatimonadia</taxon>
        <taxon>Armatimonadales</taxon>
        <taxon>Armatimonadaceae</taxon>
        <taxon>Armatimonas</taxon>
    </lineage>
</organism>
<dbReference type="Proteomes" id="UP000520814">
    <property type="component" value="Unassembled WGS sequence"/>
</dbReference>
<proteinExistence type="predicted"/>
<dbReference type="InterPro" id="IPR004843">
    <property type="entry name" value="Calcineurin-like_PHP"/>
</dbReference>